<evidence type="ECO:0000313" key="2">
    <source>
        <dbReference type="Proteomes" id="UP000177979"/>
    </source>
</evidence>
<dbReference type="AlphaFoldDB" id="A0A1F5EZ39"/>
<sequence length="130" mass="14452">MARKSFEAVEATVWYDLVRDDEETKRARRALGMEVVLELDTTVTLDQYEGIARKELVAALASFGGINNEAWRLAFASHLEAAMLAQELGCYETLAEVVDLVRWCRRAVGLSPEFATGQWGDFRAALGQPA</sequence>
<dbReference type="STRING" id="1817722.A2703_00340"/>
<gene>
    <name evidence="1" type="ORF">A2703_00340</name>
</gene>
<proteinExistence type="predicted"/>
<protein>
    <submittedName>
        <fullName evidence="1">Uncharacterized protein</fullName>
    </submittedName>
</protein>
<dbReference type="Proteomes" id="UP000177979">
    <property type="component" value="Unassembled WGS sequence"/>
</dbReference>
<organism evidence="1 2">
    <name type="scientific">Candidatus Collierbacteria bacterium RIFCSPHIGHO2_01_FULL_50_25</name>
    <dbReference type="NCBI Taxonomy" id="1817722"/>
    <lineage>
        <taxon>Bacteria</taxon>
        <taxon>Candidatus Collieribacteriota</taxon>
    </lineage>
</organism>
<accession>A0A1F5EZ39</accession>
<dbReference type="EMBL" id="MFAG01000004">
    <property type="protein sequence ID" value="OGD72414.1"/>
    <property type="molecule type" value="Genomic_DNA"/>
</dbReference>
<reference evidence="1 2" key="1">
    <citation type="journal article" date="2016" name="Nat. Commun.">
        <title>Thousands of microbial genomes shed light on interconnected biogeochemical processes in an aquifer system.</title>
        <authorList>
            <person name="Anantharaman K."/>
            <person name="Brown C.T."/>
            <person name="Hug L.A."/>
            <person name="Sharon I."/>
            <person name="Castelle C.J."/>
            <person name="Probst A.J."/>
            <person name="Thomas B.C."/>
            <person name="Singh A."/>
            <person name="Wilkins M.J."/>
            <person name="Karaoz U."/>
            <person name="Brodie E.L."/>
            <person name="Williams K.H."/>
            <person name="Hubbard S.S."/>
            <person name="Banfield J.F."/>
        </authorList>
    </citation>
    <scope>NUCLEOTIDE SEQUENCE [LARGE SCALE GENOMIC DNA]</scope>
</reference>
<name>A0A1F5EZ39_9BACT</name>
<evidence type="ECO:0000313" key="1">
    <source>
        <dbReference type="EMBL" id="OGD72414.1"/>
    </source>
</evidence>
<comment type="caution">
    <text evidence="1">The sequence shown here is derived from an EMBL/GenBank/DDBJ whole genome shotgun (WGS) entry which is preliminary data.</text>
</comment>